<feature type="region of interest" description="Disordered" evidence="1">
    <location>
        <begin position="38"/>
        <end position="77"/>
    </location>
</feature>
<keyword evidence="3" id="KW-1185">Reference proteome</keyword>
<reference evidence="2" key="1">
    <citation type="submission" date="2022-01" db="EMBL/GenBank/DDBJ databases">
        <authorList>
            <person name="King R."/>
        </authorList>
    </citation>
    <scope>NUCLEOTIDE SEQUENCE</scope>
</reference>
<evidence type="ECO:0000313" key="3">
    <source>
        <dbReference type="Proteomes" id="UP001152798"/>
    </source>
</evidence>
<dbReference type="EMBL" id="OV725077">
    <property type="protein sequence ID" value="CAH1389219.1"/>
    <property type="molecule type" value="Genomic_DNA"/>
</dbReference>
<protein>
    <submittedName>
        <fullName evidence="2">Uncharacterized protein</fullName>
    </submittedName>
</protein>
<gene>
    <name evidence="2" type="ORF">NEZAVI_LOCUS663</name>
</gene>
<accession>A0A9P0GVB2</accession>
<proteinExistence type="predicted"/>
<feature type="compositionally biased region" description="Basic and acidic residues" evidence="1">
    <location>
        <begin position="56"/>
        <end position="77"/>
    </location>
</feature>
<organism evidence="2 3">
    <name type="scientific">Nezara viridula</name>
    <name type="common">Southern green stink bug</name>
    <name type="synonym">Cimex viridulus</name>
    <dbReference type="NCBI Taxonomy" id="85310"/>
    <lineage>
        <taxon>Eukaryota</taxon>
        <taxon>Metazoa</taxon>
        <taxon>Ecdysozoa</taxon>
        <taxon>Arthropoda</taxon>
        <taxon>Hexapoda</taxon>
        <taxon>Insecta</taxon>
        <taxon>Pterygota</taxon>
        <taxon>Neoptera</taxon>
        <taxon>Paraneoptera</taxon>
        <taxon>Hemiptera</taxon>
        <taxon>Heteroptera</taxon>
        <taxon>Panheteroptera</taxon>
        <taxon>Pentatomomorpha</taxon>
        <taxon>Pentatomoidea</taxon>
        <taxon>Pentatomidae</taxon>
        <taxon>Pentatominae</taxon>
        <taxon>Nezara</taxon>
    </lineage>
</organism>
<name>A0A9P0GVB2_NEZVI</name>
<dbReference type="Proteomes" id="UP001152798">
    <property type="component" value="Chromosome 1"/>
</dbReference>
<sequence>MTSMLSVFTPVFREHAHAMTKEVVFRNQLRYTSWDRQRGRVGQMRKSQRFPNGRPRKTERIIRTKEERSAMETRALR</sequence>
<dbReference type="AlphaFoldDB" id="A0A9P0GVB2"/>
<evidence type="ECO:0000256" key="1">
    <source>
        <dbReference type="SAM" id="MobiDB-lite"/>
    </source>
</evidence>
<evidence type="ECO:0000313" key="2">
    <source>
        <dbReference type="EMBL" id="CAH1389219.1"/>
    </source>
</evidence>